<keyword evidence="5" id="KW-1185">Reference proteome</keyword>
<dbReference type="EMBL" id="BPQI01000227">
    <property type="protein sequence ID" value="GJD59582.1"/>
    <property type="molecule type" value="Genomic_DNA"/>
</dbReference>
<reference evidence="2" key="2">
    <citation type="journal article" date="2021" name="Front. Microbiol.">
        <title>Comprehensive Comparative Genomics and Phenotyping of Methylobacterium Species.</title>
        <authorList>
            <person name="Alessa O."/>
            <person name="Ogura Y."/>
            <person name="Fujitani Y."/>
            <person name="Takami H."/>
            <person name="Hayashi T."/>
            <person name="Sahin N."/>
            <person name="Tani A."/>
        </authorList>
    </citation>
    <scope>NUCLEOTIDE SEQUENCE</scope>
    <source>
        <strain evidence="2">DSM 22415</strain>
    </source>
</reference>
<name>A0A564G9C3_9HYPH</name>
<evidence type="ECO:0000313" key="5">
    <source>
        <dbReference type="Proteomes" id="UP001055303"/>
    </source>
</evidence>
<evidence type="ECO:0000256" key="1">
    <source>
        <dbReference type="SAM" id="MobiDB-lite"/>
    </source>
</evidence>
<accession>A0A564G9C3</accession>
<dbReference type="Proteomes" id="UP000401717">
    <property type="component" value="Unassembled WGS sequence"/>
</dbReference>
<sequence length="88" mass="9255">MAPTGGAIDMSLSLRMTMRRECSAPALFMASYAMPADIEPSPITAITLRRFGSSRPAALAPATSRSRATAMPRPAEIEVEECAAPKGS</sequence>
<organism evidence="3 4">
    <name type="scientific">Methylobacterium dankookense</name>
    <dbReference type="NCBI Taxonomy" id="560405"/>
    <lineage>
        <taxon>Bacteria</taxon>
        <taxon>Pseudomonadati</taxon>
        <taxon>Pseudomonadota</taxon>
        <taxon>Alphaproteobacteria</taxon>
        <taxon>Hyphomicrobiales</taxon>
        <taxon>Methylobacteriaceae</taxon>
        <taxon>Methylobacterium</taxon>
    </lineage>
</organism>
<reference evidence="2" key="3">
    <citation type="submission" date="2021-08" db="EMBL/GenBank/DDBJ databases">
        <authorList>
            <person name="Tani A."/>
            <person name="Ola A."/>
            <person name="Ogura Y."/>
            <person name="Katsura K."/>
            <person name="Hayashi T."/>
        </authorList>
    </citation>
    <scope>NUCLEOTIDE SEQUENCE</scope>
    <source>
        <strain evidence="2">DSM 22415</strain>
    </source>
</reference>
<dbReference type="AlphaFoldDB" id="A0A564G9C3"/>
<feature type="region of interest" description="Disordered" evidence="1">
    <location>
        <begin position="56"/>
        <end position="75"/>
    </location>
</feature>
<dbReference type="Proteomes" id="UP001055303">
    <property type="component" value="Unassembled WGS sequence"/>
</dbReference>
<protein>
    <submittedName>
        <fullName evidence="3">Uncharacterized protein</fullName>
    </submittedName>
</protein>
<gene>
    <name evidence="2" type="ORF">IFDJLNFL_5511</name>
    <name evidence="3" type="ORF">MTDSW087_05908</name>
</gene>
<evidence type="ECO:0000313" key="3">
    <source>
        <dbReference type="EMBL" id="VUF16151.1"/>
    </source>
</evidence>
<proteinExistence type="predicted"/>
<evidence type="ECO:0000313" key="2">
    <source>
        <dbReference type="EMBL" id="GJD59582.1"/>
    </source>
</evidence>
<dbReference type="EMBL" id="CABFVH010000110">
    <property type="protein sequence ID" value="VUF16151.1"/>
    <property type="molecule type" value="Genomic_DNA"/>
</dbReference>
<evidence type="ECO:0000313" key="4">
    <source>
        <dbReference type="Proteomes" id="UP000401717"/>
    </source>
</evidence>
<reference evidence="3 4" key="1">
    <citation type="submission" date="2019-06" db="EMBL/GenBank/DDBJ databases">
        <authorList>
            <person name="Rodrigo-Torres L."/>
            <person name="Arahal R. D."/>
            <person name="Lucena T."/>
        </authorList>
    </citation>
    <scope>NUCLEOTIDE SEQUENCE [LARGE SCALE GENOMIC DNA]</scope>
    <source>
        <strain evidence="3 4">SW08-7</strain>
    </source>
</reference>